<evidence type="ECO:0000259" key="10">
    <source>
        <dbReference type="PROSITE" id="PS50929"/>
    </source>
</evidence>
<dbReference type="PANTHER" id="PTHR24223">
    <property type="entry name" value="ATP-BINDING CASSETTE SUB-FAMILY C"/>
    <property type="match status" value="1"/>
</dbReference>
<feature type="non-terminal residue" evidence="11">
    <location>
        <position position="115"/>
    </location>
</feature>
<evidence type="ECO:0000256" key="4">
    <source>
        <dbReference type="ARBA" id="ARBA00022692"/>
    </source>
</evidence>
<reference evidence="12" key="1">
    <citation type="submission" date="2021-01" db="EMBL/GenBank/DDBJ databases">
        <title>Caligus Genome Assembly.</title>
        <authorList>
            <person name="Gallardo-Escarate C."/>
        </authorList>
    </citation>
    <scope>NUCLEOTIDE SEQUENCE [LARGE SCALE GENOMIC DNA]</scope>
</reference>
<protein>
    <submittedName>
        <fullName evidence="11">ATP-binding cassette sub-family C member 4</fullName>
    </submittedName>
</protein>
<dbReference type="AlphaFoldDB" id="A0A7T8GT20"/>
<evidence type="ECO:0000256" key="6">
    <source>
        <dbReference type="ARBA" id="ARBA00022840"/>
    </source>
</evidence>
<dbReference type="GO" id="GO:0005524">
    <property type="term" value="F:ATP binding"/>
    <property type="evidence" value="ECO:0007669"/>
    <property type="project" value="UniProtKB-KW"/>
</dbReference>
<keyword evidence="8 9" id="KW-0472">Membrane</keyword>
<dbReference type="GO" id="GO:0140359">
    <property type="term" value="F:ABC-type transporter activity"/>
    <property type="evidence" value="ECO:0007669"/>
    <property type="project" value="InterPro"/>
</dbReference>
<feature type="domain" description="ABC transmembrane type-1" evidence="10">
    <location>
        <begin position="1"/>
        <end position="115"/>
    </location>
</feature>
<evidence type="ECO:0000256" key="2">
    <source>
        <dbReference type="ARBA" id="ARBA00009726"/>
    </source>
</evidence>
<keyword evidence="6 11" id="KW-0067">ATP-binding</keyword>
<dbReference type="Proteomes" id="UP000595437">
    <property type="component" value="Chromosome 16"/>
</dbReference>
<evidence type="ECO:0000256" key="8">
    <source>
        <dbReference type="ARBA" id="ARBA00023136"/>
    </source>
</evidence>
<dbReference type="GO" id="GO:0016020">
    <property type="term" value="C:membrane"/>
    <property type="evidence" value="ECO:0007669"/>
    <property type="project" value="UniProtKB-SubCell"/>
</dbReference>
<comment type="subcellular location">
    <subcellularLocation>
        <location evidence="1">Membrane</location>
        <topology evidence="1">Multi-pass membrane protein</topology>
    </subcellularLocation>
</comment>
<dbReference type="InterPro" id="IPR036640">
    <property type="entry name" value="ABC1_TM_sf"/>
</dbReference>
<dbReference type="PANTHER" id="PTHR24223:SF456">
    <property type="entry name" value="MULTIDRUG RESISTANCE-ASSOCIATED PROTEIN LETHAL(2)03659"/>
    <property type="match status" value="1"/>
</dbReference>
<keyword evidence="4 9" id="KW-0812">Transmembrane</keyword>
<accession>A0A7T8GT20</accession>
<dbReference type="SUPFAM" id="SSF90123">
    <property type="entry name" value="ABC transporter transmembrane region"/>
    <property type="match status" value="1"/>
</dbReference>
<proteinExistence type="inferred from homology"/>
<evidence type="ECO:0000256" key="9">
    <source>
        <dbReference type="SAM" id="Phobius"/>
    </source>
</evidence>
<keyword evidence="12" id="KW-1185">Reference proteome</keyword>
<sequence>SSIGHLVNLLSTDVYRFDLSVLLLHYIWAAPLQMFVVLLISVCVIGTSSLFGGCILIAVLPLQIWMSQQFFQLRIIVAQKTDRRVRIINEILEGIRVIKMYAWEYSFMDMVNKAR</sequence>
<dbReference type="InterPro" id="IPR050173">
    <property type="entry name" value="ABC_transporter_C-like"/>
</dbReference>
<keyword evidence="5" id="KW-0547">Nucleotide-binding</keyword>
<feature type="transmembrane region" description="Helical" evidence="9">
    <location>
        <begin position="32"/>
        <end position="60"/>
    </location>
</feature>
<evidence type="ECO:0000313" key="11">
    <source>
        <dbReference type="EMBL" id="QQP37021.1"/>
    </source>
</evidence>
<keyword evidence="7 9" id="KW-1133">Transmembrane helix</keyword>
<evidence type="ECO:0000256" key="5">
    <source>
        <dbReference type="ARBA" id="ARBA00022741"/>
    </source>
</evidence>
<comment type="similarity">
    <text evidence="2">Belongs to the ABC transporter superfamily. ABCC family. Conjugate transporter (TC 3.A.1.208) subfamily.</text>
</comment>
<name>A0A7T8GT20_CALRO</name>
<dbReference type="Gene3D" id="1.20.1560.10">
    <property type="entry name" value="ABC transporter type 1, transmembrane domain"/>
    <property type="match status" value="1"/>
</dbReference>
<evidence type="ECO:0000256" key="3">
    <source>
        <dbReference type="ARBA" id="ARBA00022448"/>
    </source>
</evidence>
<organism evidence="11 12">
    <name type="scientific">Caligus rogercresseyi</name>
    <name type="common">Sea louse</name>
    <dbReference type="NCBI Taxonomy" id="217165"/>
    <lineage>
        <taxon>Eukaryota</taxon>
        <taxon>Metazoa</taxon>
        <taxon>Ecdysozoa</taxon>
        <taxon>Arthropoda</taxon>
        <taxon>Crustacea</taxon>
        <taxon>Multicrustacea</taxon>
        <taxon>Hexanauplia</taxon>
        <taxon>Copepoda</taxon>
        <taxon>Siphonostomatoida</taxon>
        <taxon>Caligidae</taxon>
        <taxon>Caligus</taxon>
    </lineage>
</organism>
<dbReference type="PROSITE" id="PS50929">
    <property type="entry name" value="ABC_TM1F"/>
    <property type="match status" value="1"/>
</dbReference>
<dbReference type="OrthoDB" id="6378290at2759"/>
<dbReference type="InterPro" id="IPR011527">
    <property type="entry name" value="ABC1_TM_dom"/>
</dbReference>
<evidence type="ECO:0000256" key="1">
    <source>
        <dbReference type="ARBA" id="ARBA00004141"/>
    </source>
</evidence>
<dbReference type="EMBL" id="CP045905">
    <property type="protein sequence ID" value="QQP37021.1"/>
    <property type="molecule type" value="Genomic_DNA"/>
</dbReference>
<dbReference type="Pfam" id="PF00664">
    <property type="entry name" value="ABC_membrane"/>
    <property type="match status" value="1"/>
</dbReference>
<feature type="non-terminal residue" evidence="11">
    <location>
        <position position="1"/>
    </location>
</feature>
<evidence type="ECO:0000256" key="7">
    <source>
        <dbReference type="ARBA" id="ARBA00022989"/>
    </source>
</evidence>
<keyword evidence="3" id="KW-0813">Transport</keyword>
<gene>
    <name evidence="11" type="ORF">FKW44_022304</name>
</gene>
<evidence type="ECO:0000313" key="12">
    <source>
        <dbReference type="Proteomes" id="UP000595437"/>
    </source>
</evidence>